<dbReference type="Proteomes" id="UP001276902">
    <property type="component" value="Unassembled WGS sequence"/>
</dbReference>
<dbReference type="PANTHER" id="PTHR33744:SF1">
    <property type="entry name" value="DNA-BINDING TRANSCRIPTIONAL ACTIVATOR ADER"/>
    <property type="match status" value="1"/>
</dbReference>
<name>A0AB35UPD6_9FIRM</name>
<dbReference type="EMBL" id="JALDAW010000022">
    <property type="protein sequence ID" value="MDY5169298.1"/>
    <property type="molecule type" value="Genomic_DNA"/>
</dbReference>
<dbReference type="Pfam" id="PF07905">
    <property type="entry name" value="PucR"/>
    <property type="match status" value="1"/>
</dbReference>
<evidence type="ECO:0000259" key="2">
    <source>
        <dbReference type="Pfam" id="PF13556"/>
    </source>
</evidence>
<dbReference type="Pfam" id="PF13556">
    <property type="entry name" value="HTH_30"/>
    <property type="match status" value="1"/>
</dbReference>
<evidence type="ECO:0000313" key="3">
    <source>
        <dbReference type="EMBL" id="MDY5169298.1"/>
    </source>
</evidence>
<dbReference type="RefSeq" id="WP_320884312.1">
    <property type="nucleotide sequence ID" value="NZ_BAABZA010000001.1"/>
</dbReference>
<evidence type="ECO:0000313" key="4">
    <source>
        <dbReference type="Proteomes" id="UP001276902"/>
    </source>
</evidence>
<dbReference type="InterPro" id="IPR012914">
    <property type="entry name" value="PucR_dom"/>
</dbReference>
<sequence>MSIKISELLQQPAFSAFRIAAGINGLNRSVSKVNILDFEYDALSDSEPFGLFEKEAFVLTSLLFAKRHPEMILKSIKLLIQDGASALAIKEIYYHELPNEVIEYANQQAFPILMFKREGGYFETLITELSALIEARGNEELNEQKLKLLMNEKLSAGSQRVLAEELFPNLSVPFSAAYVKKKMPPAYLRASDCFCYAYEEGSFLVGNLHPESIREKTQPIGFGKHHDNLDEIDLALKESLFAYEYADKFKLPHASFTDIGIFQLIYPLRDNLWVRNYCADIKSIIEKEGSHEDLMQTAQAYVMAQGDVVKAAKLLHVHKNTVRYRLGRIKEALTADHEPEYFESQLMWFVLMNENTKD</sequence>
<evidence type="ECO:0000259" key="1">
    <source>
        <dbReference type="Pfam" id="PF07905"/>
    </source>
</evidence>
<feature type="domain" description="PucR C-terminal helix-turn-helix" evidence="2">
    <location>
        <begin position="294"/>
        <end position="336"/>
    </location>
</feature>
<dbReference type="InterPro" id="IPR042070">
    <property type="entry name" value="PucR_C-HTH_sf"/>
</dbReference>
<comment type="caution">
    <text evidence="3">The sequence shown here is derived from an EMBL/GenBank/DDBJ whole genome shotgun (WGS) entry which is preliminary data.</text>
</comment>
<proteinExistence type="predicted"/>
<feature type="domain" description="Purine catabolism PurC-like" evidence="1">
    <location>
        <begin position="7"/>
        <end position="127"/>
    </location>
</feature>
<dbReference type="AlphaFoldDB" id="A0AB35UPD6"/>
<dbReference type="Gene3D" id="1.10.10.2840">
    <property type="entry name" value="PucR C-terminal helix-turn-helix domain"/>
    <property type="match status" value="1"/>
</dbReference>
<reference evidence="3" key="1">
    <citation type="submission" date="2022-03" db="EMBL/GenBank/DDBJ databases">
        <title>First case of bacteraemia caused by Dielma fastidiosa in a patient hospitalised with diverticulitis.</title>
        <authorList>
            <person name="Forman-Ankjaer B."/>
            <person name="Hvid-Jensen F."/>
            <person name="Kobel C.M."/>
            <person name="Greve T."/>
        </authorList>
    </citation>
    <scope>NUCLEOTIDE SEQUENCE</scope>
    <source>
        <strain evidence="3">AUH_DF_2021</strain>
    </source>
</reference>
<gene>
    <name evidence="3" type="ORF">MQE39_14355</name>
</gene>
<accession>A0AB35UPD6</accession>
<dbReference type="PANTHER" id="PTHR33744">
    <property type="entry name" value="CARBOHYDRATE DIACID REGULATOR"/>
    <property type="match status" value="1"/>
</dbReference>
<organism evidence="3 4">
    <name type="scientific">Dielma fastidiosa</name>
    <dbReference type="NCBI Taxonomy" id="1034346"/>
    <lineage>
        <taxon>Bacteria</taxon>
        <taxon>Bacillati</taxon>
        <taxon>Bacillota</taxon>
        <taxon>Erysipelotrichia</taxon>
        <taxon>Erysipelotrichales</taxon>
        <taxon>Erysipelotrichaceae</taxon>
        <taxon>Dielma</taxon>
    </lineage>
</organism>
<dbReference type="InterPro" id="IPR051448">
    <property type="entry name" value="CdaR-like_regulators"/>
</dbReference>
<dbReference type="InterPro" id="IPR025736">
    <property type="entry name" value="PucR_C-HTH_dom"/>
</dbReference>
<protein>
    <submittedName>
        <fullName evidence="3">PucR family transcriptional regulator</fullName>
    </submittedName>
</protein>